<feature type="compositionally biased region" description="Basic residues" evidence="1">
    <location>
        <begin position="318"/>
        <end position="337"/>
    </location>
</feature>
<feature type="compositionally biased region" description="Basic residues" evidence="1">
    <location>
        <begin position="228"/>
        <end position="243"/>
    </location>
</feature>
<gene>
    <name evidence="2" type="ORF">AVDCRST_MAG41-2583</name>
</gene>
<feature type="compositionally biased region" description="Low complexity" evidence="1">
    <location>
        <begin position="306"/>
        <end position="315"/>
    </location>
</feature>
<reference evidence="2" key="1">
    <citation type="submission" date="2020-02" db="EMBL/GenBank/DDBJ databases">
        <authorList>
            <person name="Meier V. D."/>
        </authorList>
    </citation>
    <scope>NUCLEOTIDE SEQUENCE</scope>
    <source>
        <strain evidence="2">AVDCRST_MAG41</strain>
    </source>
</reference>
<organism evidence="2">
    <name type="scientific">uncultured Mycobacteriales bacterium</name>
    <dbReference type="NCBI Taxonomy" id="581187"/>
    <lineage>
        <taxon>Bacteria</taxon>
        <taxon>Bacillati</taxon>
        <taxon>Actinomycetota</taxon>
        <taxon>Actinomycetes</taxon>
        <taxon>Mycobacteriales</taxon>
        <taxon>environmental samples</taxon>
    </lineage>
</organism>
<feature type="compositionally biased region" description="Gly residues" evidence="1">
    <location>
        <begin position="136"/>
        <end position="150"/>
    </location>
</feature>
<accession>A0A6J4J0U0</accession>
<dbReference type="EMBL" id="CADCTP010000236">
    <property type="protein sequence ID" value="CAA9264732.1"/>
    <property type="molecule type" value="Genomic_DNA"/>
</dbReference>
<feature type="non-terminal residue" evidence="2">
    <location>
        <position position="1"/>
    </location>
</feature>
<feature type="compositionally biased region" description="Basic and acidic residues" evidence="1">
    <location>
        <begin position="197"/>
        <end position="209"/>
    </location>
</feature>
<feature type="compositionally biased region" description="Low complexity" evidence="1">
    <location>
        <begin position="37"/>
        <end position="51"/>
    </location>
</feature>
<protein>
    <submittedName>
        <fullName evidence="2">Uncharacterized protein</fullName>
    </submittedName>
</protein>
<feature type="compositionally biased region" description="Basic residues" evidence="1">
    <location>
        <begin position="89"/>
        <end position="109"/>
    </location>
</feature>
<feature type="compositionally biased region" description="Basic residues" evidence="1">
    <location>
        <begin position="289"/>
        <end position="305"/>
    </location>
</feature>
<evidence type="ECO:0000313" key="2">
    <source>
        <dbReference type="EMBL" id="CAA9264732.1"/>
    </source>
</evidence>
<feature type="non-terminal residue" evidence="2">
    <location>
        <position position="345"/>
    </location>
</feature>
<dbReference type="AlphaFoldDB" id="A0A6J4J0U0"/>
<name>A0A6J4J0U0_9ACTN</name>
<feature type="region of interest" description="Disordered" evidence="1">
    <location>
        <begin position="24"/>
        <end position="345"/>
    </location>
</feature>
<proteinExistence type="predicted"/>
<sequence length="345" mass="35411">ARRRTVRAGGDATPAAACAAAGGLGGAAARGRGRGGPAVDAAGRSGAAAGGDRAEHRAAGRVGRRPGRPGTAGDRADLRLDGRAVATARVRRGGRRRAGRPCLRHRAAPHRTAGGDGQRGRAAAGVPGRFPPRGPTAGGGAGRAGLGGRGAVRPAVRGPAVGGAAGAAGRRRPDRRDRDGPPPACRRRGRAAGGAARRPDPAVGDDRPAVDGAGRPRVRRADHVAVAGRHRGPVRDRRPGRHVRGVDRAPGHRVALPGRGDRLRPAARCPRARTDDPRGRTGRGLGLHPGRRRPAGTGRRRRQRRLPAGGRARGLPGRGRRPAPVAHRRRPPHRRGALRPGAAGL</sequence>
<evidence type="ECO:0000256" key="1">
    <source>
        <dbReference type="SAM" id="MobiDB-lite"/>
    </source>
</evidence>